<sequence length="137" mass="15058">MPMSEVQPGRLITLSDDECWDHLRSRPVGRIAWSGAQGVSVIPVNFAVEDGDLVIRTSPYSLMARDCADRDVAFEVDDFDGLAHEGWSVLVQGRCTRDRIASDAPTPWVTGPRTLGLRITPRQVAGRRVSRPSAARS</sequence>
<dbReference type="SUPFAM" id="SSF50475">
    <property type="entry name" value="FMN-binding split barrel"/>
    <property type="match status" value="1"/>
</dbReference>
<dbReference type="InterPro" id="IPR012349">
    <property type="entry name" value="Split_barrel_FMN-bd"/>
</dbReference>
<accession>A0ABW3W6K4</accession>
<proteinExistence type="predicted"/>
<gene>
    <name evidence="1" type="ORF">ACFQ3F_23295</name>
</gene>
<dbReference type="Pfam" id="PF12900">
    <property type="entry name" value="Pyridox_ox_2"/>
    <property type="match status" value="1"/>
</dbReference>
<evidence type="ECO:0000313" key="1">
    <source>
        <dbReference type="EMBL" id="MFD1250735.1"/>
    </source>
</evidence>
<keyword evidence="2" id="KW-1185">Reference proteome</keyword>
<dbReference type="Proteomes" id="UP001597229">
    <property type="component" value="Unassembled WGS sequence"/>
</dbReference>
<dbReference type="InterPro" id="IPR024747">
    <property type="entry name" value="Pyridox_Oxase-rel"/>
</dbReference>
<comment type="caution">
    <text evidence="1">The sequence shown here is derived from an EMBL/GenBank/DDBJ whole genome shotgun (WGS) entry which is preliminary data.</text>
</comment>
<protein>
    <submittedName>
        <fullName evidence="1">Pyridoxamine 5'-phosphate oxidase family protein</fullName>
    </submittedName>
</protein>
<dbReference type="EMBL" id="JBHTLX010000028">
    <property type="protein sequence ID" value="MFD1250735.1"/>
    <property type="molecule type" value="Genomic_DNA"/>
</dbReference>
<dbReference type="Gene3D" id="2.30.110.10">
    <property type="entry name" value="Electron Transport, Fmn-binding Protein, Chain A"/>
    <property type="match status" value="1"/>
</dbReference>
<evidence type="ECO:0000313" key="2">
    <source>
        <dbReference type="Proteomes" id="UP001597229"/>
    </source>
</evidence>
<name>A0ABW3W6K4_9ACTN</name>
<dbReference type="RefSeq" id="WP_367917311.1">
    <property type="nucleotide sequence ID" value="NZ_BAABAC010000003.1"/>
</dbReference>
<organism evidence="1 2">
    <name type="scientific">Nocardioides ginsengisoli</name>
    <dbReference type="NCBI Taxonomy" id="363868"/>
    <lineage>
        <taxon>Bacteria</taxon>
        <taxon>Bacillati</taxon>
        <taxon>Actinomycetota</taxon>
        <taxon>Actinomycetes</taxon>
        <taxon>Propionibacteriales</taxon>
        <taxon>Nocardioidaceae</taxon>
        <taxon>Nocardioides</taxon>
    </lineage>
</organism>
<reference evidence="2" key="1">
    <citation type="journal article" date="2019" name="Int. J. Syst. Evol. Microbiol.">
        <title>The Global Catalogue of Microorganisms (GCM) 10K type strain sequencing project: providing services to taxonomists for standard genome sequencing and annotation.</title>
        <authorList>
            <consortium name="The Broad Institute Genomics Platform"/>
            <consortium name="The Broad Institute Genome Sequencing Center for Infectious Disease"/>
            <person name="Wu L."/>
            <person name="Ma J."/>
        </authorList>
    </citation>
    <scope>NUCLEOTIDE SEQUENCE [LARGE SCALE GENOMIC DNA]</scope>
    <source>
        <strain evidence="2">CCUG 52478</strain>
    </source>
</reference>